<accession>A0AAN6NIY4</accession>
<comment type="caution">
    <text evidence="1">The sequence shown here is derived from an EMBL/GenBank/DDBJ whole genome shotgun (WGS) entry which is preliminary data.</text>
</comment>
<dbReference type="AlphaFoldDB" id="A0AAN6NIY4"/>
<organism evidence="1 2">
    <name type="scientific">Pseudoneurospora amorphoporcata</name>
    <dbReference type="NCBI Taxonomy" id="241081"/>
    <lineage>
        <taxon>Eukaryota</taxon>
        <taxon>Fungi</taxon>
        <taxon>Dikarya</taxon>
        <taxon>Ascomycota</taxon>
        <taxon>Pezizomycotina</taxon>
        <taxon>Sordariomycetes</taxon>
        <taxon>Sordariomycetidae</taxon>
        <taxon>Sordariales</taxon>
        <taxon>Sordariaceae</taxon>
        <taxon>Pseudoneurospora</taxon>
    </lineage>
</organism>
<name>A0AAN6NIY4_9PEZI</name>
<evidence type="ECO:0000313" key="2">
    <source>
        <dbReference type="Proteomes" id="UP001303222"/>
    </source>
</evidence>
<proteinExistence type="predicted"/>
<reference evidence="1" key="2">
    <citation type="submission" date="2023-06" db="EMBL/GenBank/DDBJ databases">
        <authorList>
            <consortium name="Lawrence Berkeley National Laboratory"/>
            <person name="Mondo S.J."/>
            <person name="Hensen N."/>
            <person name="Bonometti L."/>
            <person name="Westerberg I."/>
            <person name="Brannstrom I.O."/>
            <person name="Guillou S."/>
            <person name="Cros-Aarteil S."/>
            <person name="Calhoun S."/>
            <person name="Haridas S."/>
            <person name="Kuo A."/>
            <person name="Pangilinan J."/>
            <person name="Riley R."/>
            <person name="Labutti K."/>
            <person name="Andreopoulos B."/>
            <person name="Lipzen A."/>
            <person name="Chen C."/>
            <person name="Yanf M."/>
            <person name="Daum C."/>
            <person name="Ng V."/>
            <person name="Clum A."/>
            <person name="Steindorff A."/>
            <person name="Ohm R."/>
            <person name="Martin F."/>
            <person name="Silar P."/>
            <person name="Natvig D."/>
            <person name="Lalanne C."/>
            <person name="Gautier V."/>
            <person name="Ament-Velasquez S.L."/>
            <person name="Kruys A."/>
            <person name="Hutchinson M.I."/>
            <person name="Powell A.J."/>
            <person name="Barry K."/>
            <person name="Miller A.N."/>
            <person name="Grigoriev I.V."/>
            <person name="Debuchy R."/>
            <person name="Gladieux P."/>
            <person name="Thoren M.H."/>
            <person name="Johannesson H."/>
        </authorList>
    </citation>
    <scope>NUCLEOTIDE SEQUENCE</scope>
    <source>
        <strain evidence="1">CBS 626.80</strain>
    </source>
</reference>
<reference evidence="1" key="1">
    <citation type="journal article" date="2023" name="Mol. Phylogenet. Evol.">
        <title>Genome-scale phylogeny and comparative genomics of the fungal order Sordariales.</title>
        <authorList>
            <person name="Hensen N."/>
            <person name="Bonometti L."/>
            <person name="Westerberg I."/>
            <person name="Brannstrom I.O."/>
            <person name="Guillou S."/>
            <person name="Cros-Aarteil S."/>
            <person name="Calhoun S."/>
            <person name="Haridas S."/>
            <person name="Kuo A."/>
            <person name="Mondo S."/>
            <person name="Pangilinan J."/>
            <person name="Riley R."/>
            <person name="LaButti K."/>
            <person name="Andreopoulos B."/>
            <person name="Lipzen A."/>
            <person name="Chen C."/>
            <person name="Yan M."/>
            <person name="Daum C."/>
            <person name="Ng V."/>
            <person name="Clum A."/>
            <person name="Steindorff A."/>
            <person name="Ohm R.A."/>
            <person name="Martin F."/>
            <person name="Silar P."/>
            <person name="Natvig D.O."/>
            <person name="Lalanne C."/>
            <person name="Gautier V."/>
            <person name="Ament-Velasquez S.L."/>
            <person name="Kruys A."/>
            <person name="Hutchinson M.I."/>
            <person name="Powell A.J."/>
            <person name="Barry K."/>
            <person name="Miller A.N."/>
            <person name="Grigoriev I.V."/>
            <person name="Debuchy R."/>
            <person name="Gladieux P."/>
            <person name="Hiltunen Thoren M."/>
            <person name="Johannesson H."/>
        </authorList>
    </citation>
    <scope>NUCLEOTIDE SEQUENCE</scope>
    <source>
        <strain evidence="1">CBS 626.80</strain>
    </source>
</reference>
<dbReference type="Proteomes" id="UP001303222">
    <property type="component" value="Unassembled WGS sequence"/>
</dbReference>
<dbReference type="EMBL" id="MU859575">
    <property type="protein sequence ID" value="KAK3946687.1"/>
    <property type="molecule type" value="Genomic_DNA"/>
</dbReference>
<sequence>MSFINSDSNSDYAIYSPASNSSVLPNAPNPNAALYEALDDIRNSIDDTNVARAALRELPQSTIVANLFKGLNEDDEPRLIPREQLTRASFIAGEPAFESIVLPFSHVYQDLLASFEDVSIDFDSAREIVDNAQNELDALYADHNTLKWYYAYSGDLLSAAWIDLSTL</sequence>
<keyword evidence="2" id="KW-1185">Reference proteome</keyword>
<evidence type="ECO:0000313" key="1">
    <source>
        <dbReference type="EMBL" id="KAK3946687.1"/>
    </source>
</evidence>
<gene>
    <name evidence="1" type="ORF">QBC32DRAFT_225674</name>
</gene>
<protein>
    <submittedName>
        <fullName evidence="1">Uncharacterized protein</fullName>
    </submittedName>
</protein>